<dbReference type="Gene3D" id="1.10.1470.10">
    <property type="entry name" value="YjbJ"/>
    <property type="match status" value="1"/>
</dbReference>
<comment type="caution">
    <text evidence="4">The sequence shown here is derived from an EMBL/GenBank/DDBJ whole genome shotgun (WGS) entry which is preliminary data.</text>
</comment>
<evidence type="ECO:0000313" key="5">
    <source>
        <dbReference type="Proteomes" id="UP001519290"/>
    </source>
</evidence>
<comment type="similarity">
    <text evidence="1">Belongs to the UPF0337 (CsbD) family.</text>
</comment>
<name>A0ABS4X1G7_9MICO</name>
<keyword evidence="5" id="KW-1185">Reference proteome</keyword>
<dbReference type="RefSeq" id="WP_209900849.1">
    <property type="nucleotide sequence ID" value="NZ_BAAAJW010000002.1"/>
</dbReference>
<dbReference type="SUPFAM" id="SSF69047">
    <property type="entry name" value="Hypothetical protein YjbJ"/>
    <property type="match status" value="1"/>
</dbReference>
<feature type="region of interest" description="Disordered" evidence="2">
    <location>
        <begin position="1"/>
        <end position="70"/>
    </location>
</feature>
<dbReference type="EMBL" id="JAGIOD010000001">
    <property type="protein sequence ID" value="MBP2381579.1"/>
    <property type="molecule type" value="Genomic_DNA"/>
</dbReference>
<accession>A0ABS4X1G7</accession>
<evidence type="ECO:0000256" key="1">
    <source>
        <dbReference type="ARBA" id="ARBA00009129"/>
    </source>
</evidence>
<gene>
    <name evidence="4" type="ORF">JOF43_001536</name>
</gene>
<evidence type="ECO:0000259" key="3">
    <source>
        <dbReference type="Pfam" id="PF05532"/>
    </source>
</evidence>
<feature type="compositionally biased region" description="Basic and acidic residues" evidence="2">
    <location>
        <begin position="1"/>
        <end position="39"/>
    </location>
</feature>
<dbReference type="InterPro" id="IPR008462">
    <property type="entry name" value="CsbD"/>
</dbReference>
<evidence type="ECO:0000313" key="4">
    <source>
        <dbReference type="EMBL" id="MBP2381579.1"/>
    </source>
</evidence>
<dbReference type="Pfam" id="PF05532">
    <property type="entry name" value="CsbD"/>
    <property type="match status" value="1"/>
</dbReference>
<protein>
    <submittedName>
        <fullName evidence="4">Uncharacterized protein YjbJ (UPF0337 family)</fullName>
    </submittedName>
</protein>
<proteinExistence type="inferred from homology"/>
<organism evidence="4 5">
    <name type="scientific">Brachybacterium sacelli</name>
    <dbReference type="NCBI Taxonomy" id="173364"/>
    <lineage>
        <taxon>Bacteria</taxon>
        <taxon>Bacillati</taxon>
        <taxon>Actinomycetota</taxon>
        <taxon>Actinomycetes</taxon>
        <taxon>Micrococcales</taxon>
        <taxon>Dermabacteraceae</taxon>
        <taxon>Brachybacterium</taxon>
    </lineage>
</organism>
<evidence type="ECO:0000256" key="2">
    <source>
        <dbReference type="SAM" id="MobiDB-lite"/>
    </source>
</evidence>
<reference evidence="4 5" key="1">
    <citation type="submission" date="2021-03" db="EMBL/GenBank/DDBJ databases">
        <title>Sequencing the genomes of 1000 actinobacteria strains.</title>
        <authorList>
            <person name="Klenk H.-P."/>
        </authorList>
    </citation>
    <scope>NUCLEOTIDE SEQUENCE [LARGE SCALE GENOMIC DNA]</scope>
    <source>
        <strain evidence="4 5">DSM 14566</strain>
    </source>
</reference>
<sequence>MSSEEKFENSKDKLGGEAKEGLGKLTGDKETEAEGRAEQGKAALKGKAQDARDSVKGAVDGMFGNKDKTD</sequence>
<dbReference type="Proteomes" id="UP001519290">
    <property type="component" value="Unassembled WGS sequence"/>
</dbReference>
<feature type="domain" description="CsbD-like" evidence="3">
    <location>
        <begin position="5"/>
        <end position="56"/>
    </location>
</feature>
<dbReference type="InterPro" id="IPR036629">
    <property type="entry name" value="YjbJ_sf"/>
</dbReference>